<name>A0AAV4PS41_CAEEX</name>
<gene>
    <name evidence="1" type="ORF">CEXT_617631</name>
</gene>
<protein>
    <submittedName>
        <fullName evidence="1">Uncharacterized protein</fullName>
    </submittedName>
</protein>
<keyword evidence="2" id="KW-1185">Reference proteome</keyword>
<dbReference type="Proteomes" id="UP001054945">
    <property type="component" value="Unassembled WGS sequence"/>
</dbReference>
<dbReference type="AlphaFoldDB" id="A0AAV4PS41"/>
<sequence>MRWHPTLCLEEQIECPEFRRRVYCFASLFRLLKTDLEPSFCFHKKRRRENDREDAKSDKARQHLRHLRTRRTFRFALRT</sequence>
<proteinExistence type="predicted"/>
<evidence type="ECO:0000313" key="2">
    <source>
        <dbReference type="Proteomes" id="UP001054945"/>
    </source>
</evidence>
<dbReference type="EMBL" id="BPLR01005117">
    <property type="protein sequence ID" value="GIX99939.1"/>
    <property type="molecule type" value="Genomic_DNA"/>
</dbReference>
<accession>A0AAV4PS41</accession>
<reference evidence="1 2" key="1">
    <citation type="submission" date="2021-06" db="EMBL/GenBank/DDBJ databases">
        <title>Caerostris extrusa draft genome.</title>
        <authorList>
            <person name="Kono N."/>
            <person name="Arakawa K."/>
        </authorList>
    </citation>
    <scope>NUCLEOTIDE SEQUENCE [LARGE SCALE GENOMIC DNA]</scope>
</reference>
<organism evidence="1 2">
    <name type="scientific">Caerostris extrusa</name>
    <name type="common">Bark spider</name>
    <name type="synonym">Caerostris bankana</name>
    <dbReference type="NCBI Taxonomy" id="172846"/>
    <lineage>
        <taxon>Eukaryota</taxon>
        <taxon>Metazoa</taxon>
        <taxon>Ecdysozoa</taxon>
        <taxon>Arthropoda</taxon>
        <taxon>Chelicerata</taxon>
        <taxon>Arachnida</taxon>
        <taxon>Araneae</taxon>
        <taxon>Araneomorphae</taxon>
        <taxon>Entelegynae</taxon>
        <taxon>Araneoidea</taxon>
        <taxon>Araneidae</taxon>
        <taxon>Caerostris</taxon>
    </lineage>
</organism>
<evidence type="ECO:0000313" key="1">
    <source>
        <dbReference type="EMBL" id="GIX99939.1"/>
    </source>
</evidence>
<comment type="caution">
    <text evidence="1">The sequence shown here is derived from an EMBL/GenBank/DDBJ whole genome shotgun (WGS) entry which is preliminary data.</text>
</comment>